<proteinExistence type="predicted"/>
<evidence type="ECO:0000313" key="3">
    <source>
        <dbReference type="EMBL" id="KAA1119742.1"/>
    </source>
</evidence>
<keyword evidence="1" id="KW-0732">Signal</keyword>
<protein>
    <submittedName>
        <fullName evidence="2">Uncharacterized protein</fullName>
    </submittedName>
</protein>
<dbReference type="EMBL" id="VSWC01000001">
    <property type="protein sequence ID" value="KAA1119742.1"/>
    <property type="molecule type" value="Genomic_DNA"/>
</dbReference>
<dbReference type="EMBL" id="VDEP01000304">
    <property type="protein sequence ID" value="KAA1109664.1"/>
    <property type="molecule type" value="Genomic_DNA"/>
</dbReference>
<evidence type="ECO:0000256" key="1">
    <source>
        <dbReference type="SAM" id="SignalP"/>
    </source>
</evidence>
<evidence type="ECO:0000313" key="2">
    <source>
        <dbReference type="EMBL" id="KAA1109664.1"/>
    </source>
</evidence>
<accession>A0A5B0Q9M9</accession>
<dbReference type="Proteomes" id="UP000324748">
    <property type="component" value="Unassembled WGS sequence"/>
</dbReference>
<evidence type="ECO:0000313" key="4">
    <source>
        <dbReference type="Proteomes" id="UP000324748"/>
    </source>
</evidence>
<gene>
    <name evidence="3" type="ORF">PGT21_033048</name>
    <name evidence="2" type="ORF">PGTUg99_030385</name>
</gene>
<keyword evidence="4" id="KW-1185">Reference proteome</keyword>
<name>A0A5B0Q9M9_PUCGR</name>
<organism evidence="2 5">
    <name type="scientific">Puccinia graminis f. sp. tritici</name>
    <dbReference type="NCBI Taxonomy" id="56615"/>
    <lineage>
        <taxon>Eukaryota</taxon>
        <taxon>Fungi</taxon>
        <taxon>Dikarya</taxon>
        <taxon>Basidiomycota</taxon>
        <taxon>Pucciniomycotina</taxon>
        <taxon>Pucciniomycetes</taxon>
        <taxon>Pucciniales</taxon>
        <taxon>Pucciniaceae</taxon>
        <taxon>Puccinia</taxon>
    </lineage>
</organism>
<evidence type="ECO:0000313" key="5">
    <source>
        <dbReference type="Proteomes" id="UP000325313"/>
    </source>
</evidence>
<sequence length="280" mass="31394">MRSSRVDCWLLSGFLLISMNVVQSVRVDANHEPGCNAPDDIKSALNIPPRSQCISSSTGVEASGSTPFNKIEFPNDLDFHPNVKNPRTRSRPRFSDPNHFAVAASQIVEPANLTPPLTSFRNSNPTVHGRVMSPITPNFPIVFIPRTYGRETADMAPHLQLLRAFGPNASFNYPVRFYQRTHVNQGTHRYMQPDLTQFCGNKMDQKQSRHRGQVIDYFPDINIHGTNPVYPAPKEVLLQDDNWIGHRAFGADNIMTVGPVFYKSSTLNPKSEPFVPVAPR</sequence>
<dbReference type="AlphaFoldDB" id="A0A5B0Q9M9"/>
<feature type="chain" id="PRO_5036366523" evidence="1">
    <location>
        <begin position="25"/>
        <end position="280"/>
    </location>
</feature>
<reference evidence="4 5" key="1">
    <citation type="submission" date="2019-05" db="EMBL/GenBank/DDBJ databases">
        <title>Emergence of the Ug99 lineage of the wheat stem rust pathogen through somatic hybridization.</title>
        <authorList>
            <person name="Li F."/>
            <person name="Upadhyaya N.M."/>
            <person name="Sperschneider J."/>
            <person name="Matny O."/>
            <person name="Nguyen-Phuc H."/>
            <person name="Mago R."/>
            <person name="Raley C."/>
            <person name="Miller M.E."/>
            <person name="Silverstein K.A.T."/>
            <person name="Henningsen E."/>
            <person name="Hirsch C.D."/>
            <person name="Visser B."/>
            <person name="Pretorius Z.A."/>
            <person name="Steffenson B.J."/>
            <person name="Schwessinger B."/>
            <person name="Dodds P.N."/>
            <person name="Figueroa M."/>
        </authorList>
    </citation>
    <scope>NUCLEOTIDE SEQUENCE [LARGE SCALE GENOMIC DNA]</scope>
    <source>
        <strain evidence="3">21-0</strain>
        <strain evidence="2 5">Ug99</strain>
    </source>
</reference>
<dbReference type="OrthoDB" id="2511915at2759"/>
<comment type="caution">
    <text evidence="2">The sequence shown here is derived from an EMBL/GenBank/DDBJ whole genome shotgun (WGS) entry which is preliminary data.</text>
</comment>
<dbReference type="Proteomes" id="UP000325313">
    <property type="component" value="Unassembled WGS sequence"/>
</dbReference>
<feature type="signal peptide" evidence="1">
    <location>
        <begin position="1"/>
        <end position="24"/>
    </location>
</feature>